<name>J9GCH7_9ZZZZ</name>
<dbReference type="EMBL" id="AMCI01004949">
    <property type="protein sequence ID" value="EJW97089.1"/>
    <property type="molecule type" value="Genomic_DNA"/>
</dbReference>
<protein>
    <submittedName>
        <fullName evidence="1">Uncharacterized protein</fullName>
    </submittedName>
</protein>
<reference evidence="1" key="1">
    <citation type="journal article" date="2012" name="PLoS ONE">
        <title>Gene sets for utilization of primary and secondary nutrition supplies in the distal gut of endangered iberian lynx.</title>
        <authorList>
            <person name="Alcaide M."/>
            <person name="Messina E."/>
            <person name="Richter M."/>
            <person name="Bargiela R."/>
            <person name="Peplies J."/>
            <person name="Huws S.A."/>
            <person name="Newbold C.J."/>
            <person name="Golyshin P.N."/>
            <person name="Simon M.A."/>
            <person name="Lopez G."/>
            <person name="Yakimov M.M."/>
            <person name="Ferrer M."/>
        </authorList>
    </citation>
    <scope>NUCLEOTIDE SEQUENCE</scope>
</reference>
<gene>
    <name evidence="1" type="ORF">EVA_14805</name>
</gene>
<organism evidence="1">
    <name type="scientific">gut metagenome</name>
    <dbReference type="NCBI Taxonomy" id="749906"/>
    <lineage>
        <taxon>unclassified sequences</taxon>
        <taxon>metagenomes</taxon>
        <taxon>organismal metagenomes</taxon>
    </lineage>
</organism>
<dbReference type="AlphaFoldDB" id="J9GCH7"/>
<evidence type="ECO:0000313" key="1">
    <source>
        <dbReference type="EMBL" id="EJW97089.1"/>
    </source>
</evidence>
<accession>J9GCH7</accession>
<sequence length="90" mass="10171">GRPYDVIVNRPNAKNPKPYQGAYAITDTATEVRRLRNLGVSVLGVFAGEEKDLSTEKKIFGKDFAYIRHIQNFSKIVGRYLEKQLEAGEI</sequence>
<proteinExistence type="predicted"/>
<comment type="caution">
    <text evidence="1">The sequence shown here is derived from an EMBL/GenBank/DDBJ whole genome shotgun (WGS) entry which is preliminary data.</text>
</comment>
<feature type="non-terminal residue" evidence="1">
    <location>
        <position position="1"/>
    </location>
</feature>